<feature type="compositionally biased region" description="Basic and acidic residues" evidence="3">
    <location>
        <begin position="184"/>
        <end position="201"/>
    </location>
</feature>
<reference evidence="5" key="1">
    <citation type="submission" date="2021-06" db="EMBL/GenBank/DDBJ databases">
        <authorList>
            <person name="Kallberg Y."/>
            <person name="Tangrot J."/>
            <person name="Rosling A."/>
        </authorList>
    </citation>
    <scope>NUCLEOTIDE SEQUENCE</scope>
    <source>
        <strain evidence="5">MT106</strain>
    </source>
</reference>
<dbReference type="InterPro" id="IPR006630">
    <property type="entry name" value="La_HTH"/>
</dbReference>
<dbReference type="SUPFAM" id="SSF46785">
    <property type="entry name" value="Winged helix' DNA-binding domain"/>
    <property type="match status" value="1"/>
</dbReference>
<dbReference type="GO" id="GO:0045727">
    <property type="term" value="P:positive regulation of translation"/>
    <property type="evidence" value="ECO:0007669"/>
    <property type="project" value="TreeGrafter"/>
</dbReference>
<comment type="caution">
    <text evidence="5">The sequence shown here is derived from an EMBL/GenBank/DDBJ whole genome shotgun (WGS) entry which is preliminary data.</text>
</comment>
<dbReference type="PANTHER" id="PTHR22792:SF132">
    <property type="entry name" value="LA-RELATED PROTEIN 1"/>
    <property type="match status" value="1"/>
</dbReference>
<feature type="compositionally biased region" description="Polar residues" evidence="3">
    <location>
        <begin position="1"/>
        <end position="17"/>
    </location>
</feature>
<dbReference type="SMART" id="SM00715">
    <property type="entry name" value="LA"/>
    <property type="match status" value="1"/>
</dbReference>
<feature type="region of interest" description="Disordered" evidence="3">
    <location>
        <begin position="120"/>
        <end position="301"/>
    </location>
</feature>
<accession>A0A9N9AUV8</accession>
<evidence type="ECO:0000256" key="3">
    <source>
        <dbReference type="SAM" id="MobiDB-lite"/>
    </source>
</evidence>
<dbReference type="Proteomes" id="UP000789831">
    <property type="component" value="Unassembled WGS sequence"/>
</dbReference>
<dbReference type="InterPro" id="IPR045180">
    <property type="entry name" value="La_dom_prot"/>
</dbReference>
<dbReference type="GO" id="GO:0005829">
    <property type="term" value="C:cytosol"/>
    <property type="evidence" value="ECO:0007669"/>
    <property type="project" value="TreeGrafter"/>
</dbReference>
<dbReference type="EMBL" id="CAJVPL010000998">
    <property type="protein sequence ID" value="CAG8545893.1"/>
    <property type="molecule type" value="Genomic_DNA"/>
</dbReference>
<dbReference type="PROSITE" id="PS50961">
    <property type="entry name" value="HTH_LA"/>
    <property type="match status" value="1"/>
</dbReference>
<feature type="compositionally biased region" description="Basic and acidic residues" evidence="3">
    <location>
        <begin position="141"/>
        <end position="159"/>
    </location>
</feature>
<feature type="compositionally biased region" description="Low complexity" evidence="3">
    <location>
        <begin position="207"/>
        <end position="235"/>
    </location>
</feature>
<dbReference type="Gene3D" id="1.10.10.10">
    <property type="entry name" value="Winged helix-like DNA-binding domain superfamily/Winged helix DNA-binding domain"/>
    <property type="match status" value="1"/>
</dbReference>
<protein>
    <submittedName>
        <fullName evidence="5">9806_t:CDS:1</fullName>
    </submittedName>
</protein>
<dbReference type="GO" id="GO:0010494">
    <property type="term" value="C:cytoplasmic stress granule"/>
    <property type="evidence" value="ECO:0007669"/>
    <property type="project" value="TreeGrafter"/>
</dbReference>
<feature type="compositionally biased region" description="Polar residues" evidence="3">
    <location>
        <begin position="90"/>
        <end position="102"/>
    </location>
</feature>
<keyword evidence="1 2" id="KW-0694">RNA-binding</keyword>
<organism evidence="5 6">
    <name type="scientific">Ambispora gerdemannii</name>
    <dbReference type="NCBI Taxonomy" id="144530"/>
    <lineage>
        <taxon>Eukaryota</taxon>
        <taxon>Fungi</taxon>
        <taxon>Fungi incertae sedis</taxon>
        <taxon>Mucoromycota</taxon>
        <taxon>Glomeromycotina</taxon>
        <taxon>Glomeromycetes</taxon>
        <taxon>Archaeosporales</taxon>
        <taxon>Ambisporaceae</taxon>
        <taxon>Ambispora</taxon>
    </lineage>
</organism>
<sequence>MVSPTNTQPEAETTISNGALVKPSNATVKRGSSLPDQPPLKSVNTSIKNSGNVVMKNSEMKQSTNVAIVTMTDTIIEADTNDETNDNKYEQVSLSAESQPSTKLPIPAPIPPVNYWEMRKQQNAKRVPKDQSSWPAPAEVLIKDKEKEANENSERKQSEKWIPYVLPITHSTPPPNHGQKHRRRSEDSVPHTGTRERRTNVEKPFNSNAESAETSTMTATASPSGSSLQQNGNSNPRRRASVPPPNGREQYSRRYSQSAADNGQLGHHMNNGSFRGGRRGGGRSRPFNGTRAPPRSTTYSYSAGFPQQYGNLFTAKMPPYLYDIEILKYYILQQVEYYFSIENLCKDLFLRSNMDVYGFVDISLLANFNRVKLLTLDENLVREALLHSYVVEVSGDKARKREGWEMWILPNQSQQNRNEDTLAESTYNYDSSIIEEYDNELNESSNSTSTITTTSTYTHNITLENFEPLTATASR</sequence>
<feature type="domain" description="HTH La-type RNA-binding" evidence="4">
    <location>
        <begin position="321"/>
        <end position="410"/>
    </location>
</feature>
<dbReference type="OrthoDB" id="340227at2759"/>
<dbReference type="PANTHER" id="PTHR22792">
    <property type="entry name" value="LUPUS LA PROTEIN-RELATED"/>
    <property type="match status" value="1"/>
</dbReference>
<feature type="region of interest" description="Disordered" evidence="3">
    <location>
        <begin position="78"/>
        <end position="108"/>
    </location>
</feature>
<proteinExistence type="predicted"/>
<evidence type="ECO:0000313" key="6">
    <source>
        <dbReference type="Proteomes" id="UP000789831"/>
    </source>
</evidence>
<evidence type="ECO:0000256" key="2">
    <source>
        <dbReference type="PROSITE-ProRule" id="PRU00332"/>
    </source>
</evidence>
<name>A0A9N9AUV8_9GLOM</name>
<evidence type="ECO:0000256" key="1">
    <source>
        <dbReference type="ARBA" id="ARBA00022884"/>
    </source>
</evidence>
<dbReference type="CDD" id="cd07323">
    <property type="entry name" value="LAM"/>
    <property type="match status" value="1"/>
</dbReference>
<dbReference type="AlphaFoldDB" id="A0A9N9AUV8"/>
<feature type="region of interest" description="Disordered" evidence="3">
    <location>
        <begin position="1"/>
        <end position="45"/>
    </location>
</feature>
<gene>
    <name evidence="5" type="ORF">AGERDE_LOCUS6418</name>
</gene>
<dbReference type="Pfam" id="PF05383">
    <property type="entry name" value="La"/>
    <property type="match status" value="1"/>
</dbReference>
<keyword evidence="6" id="KW-1185">Reference proteome</keyword>
<dbReference type="InterPro" id="IPR036390">
    <property type="entry name" value="WH_DNA-bd_sf"/>
</dbReference>
<evidence type="ECO:0000313" key="5">
    <source>
        <dbReference type="EMBL" id="CAG8545893.1"/>
    </source>
</evidence>
<dbReference type="GO" id="GO:0003723">
    <property type="term" value="F:RNA binding"/>
    <property type="evidence" value="ECO:0007669"/>
    <property type="project" value="UniProtKB-UniRule"/>
</dbReference>
<evidence type="ECO:0000259" key="4">
    <source>
        <dbReference type="PROSITE" id="PS50961"/>
    </source>
</evidence>
<dbReference type="InterPro" id="IPR036388">
    <property type="entry name" value="WH-like_DNA-bd_sf"/>
</dbReference>